<feature type="transmembrane region" description="Helical" evidence="7">
    <location>
        <begin position="96"/>
        <end position="119"/>
    </location>
</feature>
<name>A0A068SZS5_NEOGA</name>
<feature type="transmembrane region" description="Helical" evidence="7">
    <location>
        <begin position="12"/>
        <end position="35"/>
    </location>
</feature>
<feature type="transmembrane region" description="Helical" evidence="7">
    <location>
        <begin position="55"/>
        <end position="84"/>
    </location>
</feature>
<dbReference type="RefSeq" id="WP_041364727.1">
    <property type="nucleotide sequence ID" value="NZ_HG938354.1"/>
</dbReference>
<dbReference type="PATRIC" id="fig|1028800.3.peg.5246"/>
<dbReference type="InterPro" id="IPR000515">
    <property type="entry name" value="MetI-like"/>
</dbReference>
<dbReference type="PANTHER" id="PTHR30151">
    <property type="entry name" value="ALKANE SULFONATE ABC TRANSPORTER-RELATED, MEMBRANE SUBUNIT"/>
    <property type="match status" value="1"/>
</dbReference>
<evidence type="ECO:0000256" key="6">
    <source>
        <dbReference type="ARBA" id="ARBA00023136"/>
    </source>
</evidence>
<protein>
    <submittedName>
        <fullName evidence="9">Aliphatic sulfonate ABC transporter (Permease)</fullName>
    </submittedName>
</protein>
<accession>A0A068SZS5</accession>
<keyword evidence="10" id="KW-1185">Reference proteome</keyword>
<dbReference type="Gene3D" id="1.10.3720.10">
    <property type="entry name" value="MetI-like"/>
    <property type="match status" value="1"/>
</dbReference>
<evidence type="ECO:0000256" key="7">
    <source>
        <dbReference type="RuleBase" id="RU363032"/>
    </source>
</evidence>
<comment type="similarity">
    <text evidence="7">Belongs to the binding-protein-dependent transport system permease family.</text>
</comment>
<gene>
    <name evidence="9" type="ORF">RG540_PA06250</name>
</gene>
<evidence type="ECO:0000256" key="4">
    <source>
        <dbReference type="ARBA" id="ARBA00022692"/>
    </source>
</evidence>
<dbReference type="CDD" id="cd06261">
    <property type="entry name" value="TM_PBP2"/>
    <property type="match status" value="1"/>
</dbReference>
<geneLocation type="plasmid" evidence="10">
    <name>II</name>
</geneLocation>
<dbReference type="KEGG" id="ngg:RG540_PA06250"/>
<feature type="transmembrane region" description="Helical" evidence="7">
    <location>
        <begin position="178"/>
        <end position="200"/>
    </location>
</feature>
<dbReference type="GO" id="GO:0005886">
    <property type="term" value="C:plasma membrane"/>
    <property type="evidence" value="ECO:0007669"/>
    <property type="project" value="UniProtKB-SubCell"/>
</dbReference>
<keyword evidence="6 7" id="KW-0472">Membrane</keyword>
<dbReference type="GO" id="GO:0055085">
    <property type="term" value="P:transmembrane transport"/>
    <property type="evidence" value="ECO:0007669"/>
    <property type="project" value="InterPro"/>
</dbReference>
<feature type="transmembrane region" description="Helical" evidence="7">
    <location>
        <begin position="125"/>
        <end position="147"/>
    </location>
</feature>
<feature type="transmembrane region" description="Helical" evidence="7">
    <location>
        <begin position="220"/>
        <end position="242"/>
    </location>
</feature>
<dbReference type="SUPFAM" id="SSF161098">
    <property type="entry name" value="MetI-like"/>
    <property type="match status" value="1"/>
</dbReference>
<keyword evidence="2 7" id="KW-0813">Transport</keyword>
<evidence type="ECO:0000256" key="2">
    <source>
        <dbReference type="ARBA" id="ARBA00022448"/>
    </source>
</evidence>
<keyword evidence="4 7" id="KW-0812">Transmembrane</keyword>
<dbReference type="HOGENOM" id="CLU_046113_2_1_5"/>
<comment type="subcellular location">
    <subcellularLocation>
        <location evidence="1 7">Cell membrane</location>
        <topology evidence="1 7">Multi-pass membrane protein</topology>
    </subcellularLocation>
</comment>
<evidence type="ECO:0000256" key="1">
    <source>
        <dbReference type="ARBA" id="ARBA00004651"/>
    </source>
</evidence>
<keyword evidence="5 7" id="KW-1133">Transmembrane helix</keyword>
<proteinExistence type="inferred from homology"/>
<dbReference type="AlphaFoldDB" id="A0A068SZS5"/>
<dbReference type="Pfam" id="PF00528">
    <property type="entry name" value="BPD_transp_1"/>
    <property type="match status" value="1"/>
</dbReference>
<reference evidence="10" key="1">
    <citation type="journal article" date="2014" name="BMC Genomics">
        <title>Genome sequencing of two Neorhizobium galegae strains reveals a noeT gene responsible for the unusual acetylation of the nodulation factors.</title>
        <authorList>
            <person name="Osterman J."/>
            <person name="Marsh J."/>
            <person name="Laine P.K."/>
            <person name="Zeng Z."/>
            <person name="Alatalo E."/>
            <person name="Sullivan J.T."/>
            <person name="Young J.P."/>
            <person name="Thomas-Oates J."/>
            <person name="Paulin L."/>
            <person name="Lindstrom K."/>
        </authorList>
    </citation>
    <scope>NUCLEOTIDE SEQUENCE [LARGE SCALE GENOMIC DNA]</scope>
    <source>
        <strain evidence="10">HAMBI 540</strain>
    </source>
</reference>
<organism evidence="9 10">
    <name type="scientific">Neorhizobium galegae bv. orientalis str. HAMBI 540</name>
    <dbReference type="NCBI Taxonomy" id="1028800"/>
    <lineage>
        <taxon>Bacteria</taxon>
        <taxon>Pseudomonadati</taxon>
        <taxon>Pseudomonadota</taxon>
        <taxon>Alphaproteobacteria</taxon>
        <taxon>Hyphomicrobiales</taxon>
        <taxon>Rhizobiaceae</taxon>
        <taxon>Rhizobium/Agrobacterium group</taxon>
        <taxon>Neorhizobium</taxon>
    </lineage>
</organism>
<dbReference type="GeneID" id="24260426"/>
<evidence type="ECO:0000256" key="5">
    <source>
        <dbReference type="ARBA" id="ARBA00022989"/>
    </source>
</evidence>
<evidence type="ECO:0000313" key="9">
    <source>
        <dbReference type="EMBL" id="CDN51301.1"/>
    </source>
</evidence>
<evidence type="ECO:0000256" key="3">
    <source>
        <dbReference type="ARBA" id="ARBA00022475"/>
    </source>
</evidence>
<dbReference type="InterPro" id="IPR035906">
    <property type="entry name" value="MetI-like_sf"/>
</dbReference>
<dbReference type="PANTHER" id="PTHR30151:SF20">
    <property type="entry name" value="ABC TRANSPORTER PERMEASE PROTEIN HI_0355-RELATED"/>
    <property type="match status" value="1"/>
</dbReference>
<evidence type="ECO:0000259" key="8">
    <source>
        <dbReference type="PROSITE" id="PS50928"/>
    </source>
</evidence>
<dbReference type="OrthoDB" id="8138334at2"/>
<evidence type="ECO:0000313" key="10">
    <source>
        <dbReference type="Proteomes" id="UP000028181"/>
    </source>
</evidence>
<dbReference type="EMBL" id="HG938354">
    <property type="protein sequence ID" value="CDN51301.1"/>
    <property type="molecule type" value="Genomic_DNA"/>
</dbReference>
<dbReference type="PROSITE" id="PS50928">
    <property type="entry name" value="ABC_TM1"/>
    <property type="match status" value="1"/>
</dbReference>
<sequence length="255" mass="27714">MNRRFSAAVDYTLALAALLFVWWFATGPMALPTFLLPSPLRTWNALVTIALTGELWLHLGFTLQNIVLGLILGCIAGIAIAYVMTRFPKLAVWLDGPLVILQTAPKIALAPLFVVWFGFGVLSKIILIFSLVFFPVFVGAVAGFRTLDPKMKDLSKLLGLSAVQRFRQIELPAAMPEIFVGLKIGAVQALVGAVLAEWMSGKVGLGYLMTFASATYKTPLLFAAVLMTVVLGLVLHVALTILERRLLSWKGAKNG</sequence>
<dbReference type="Proteomes" id="UP000028181">
    <property type="component" value="Plasmid pHAMBI540a"/>
</dbReference>
<keyword evidence="3" id="KW-1003">Cell membrane</keyword>
<dbReference type="eggNOG" id="COG0600">
    <property type="taxonomic scope" value="Bacteria"/>
</dbReference>
<keyword evidence="9" id="KW-0614">Plasmid</keyword>
<feature type="domain" description="ABC transmembrane type-1" evidence="8">
    <location>
        <begin position="59"/>
        <end position="239"/>
    </location>
</feature>